<proteinExistence type="predicted"/>
<dbReference type="AlphaFoldDB" id="A0A4S4C900"/>
<evidence type="ECO:0000313" key="1">
    <source>
        <dbReference type="EMBL" id="THF83845.1"/>
    </source>
</evidence>
<comment type="caution">
    <text evidence="1">The sequence shown here is derived from an EMBL/GenBank/DDBJ whole genome shotgun (WGS) entry which is preliminary data.</text>
</comment>
<organism evidence="1 2">
    <name type="scientific">Cohnella fermenti</name>
    <dbReference type="NCBI Taxonomy" id="2565925"/>
    <lineage>
        <taxon>Bacteria</taxon>
        <taxon>Bacillati</taxon>
        <taxon>Bacillota</taxon>
        <taxon>Bacilli</taxon>
        <taxon>Bacillales</taxon>
        <taxon>Paenibacillaceae</taxon>
        <taxon>Cohnella</taxon>
    </lineage>
</organism>
<evidence type="ECO:0000313" key="2">
    <source>
        <dbReference type="Proteomes" id="UP000310636"/>
    </source>
</evidence>
<reference evidence="1 2" key="1">
    <citation type="submission" date="2019-04" db="EMBL/GenBank/DDBJ databases">
        <title>Cohnella sp. nov. isolated from preserved vegetables.</title>
        <authorList>
            <person name="Lin S.-Y."/>
            <person name="Hung M.-H."/>
            <person name="Young C.-C."/>
        </authorList>
    </citation>
    <scope>NUCLEOTIDE SEQUENCE [LARGE SCALE GENOMIC DNA]</scope>
    <source>
        <strain evidence="1 2">CC-MHH1044</strain>
    </source>
</reference>
<keyword evidence="2" id="KW-1185">Reference proteome</keyword>
<gene>
    <name evidence="1" type="ORF">E6C55_03955</name>
</gene>
<sequence length="87" mass="9477">MDDDSGLDGDGGGWLGVGDGLSGGGLASLQQHAIYVVFHIRCLDFRMIEVFYVNFSIYKGSSRRNGPYECGFSHKIIQITRFGAAPM</sequence>
<dbReference type="EMBL" id="SSOB01000003">
    <property type="protein sequence ID" value="THF83845.1"/>
    <property type="molecule type" value="Genomic_DNA"/>
</dbReference>
<accession>A0A4S4C900</accession>
<protein>
    <submittedName>
        <fullName evidence="1">Uncharacterized protein</fullName>
    </submittedName>
</protein>
<dbReference type="RefSeq" id="WP_136368473.1">
    <property type="nucleotide sequence ID" value="NZ_SSOB01000003.1"/>
</dbReference>
<dbReference type="Proteomes" id="UP000310636">
    <property type="component" value="Unassembled WGS sequence"/>
</dbReference>
<name>A0A4S4C900_9BACL</name>